<accession>A0A934RUX6</accession>
<dbReference type="Gene3D" id="1.10.1660.10">
    <property type="match status" value="1"/>
</dbReference>
<dbReference type="EMBL" id="JAENIL010000003">
    <property type="protein sequence ID" value="MBK1875594.1"/>
    <property type="molecule type" value="Genomic_DNA"/>
</dbReference>
<proteinExistence type="predicted"/>
<organism evidence="2 3">
    <name type="scientific">Pelagicoccus mobilis</name>
    <dbReference type="NCBI Taxonomy" id="415221"/>
    <lineage>
        <taxon>Bacteria</taxon>
        <taxon>Pseudomonadati</taxon>
        <taxon>Verrucomicrobiota</taxon>
        <taxon>Opitutia</taxon>
        <taxon>Puniceicoccales</taxon>
        <taxon>Pelagicoccaceae</taxon>
        <taxon>Pelagicoccus</taxon>
    </lineage>
</organism>
<evidence type="ECO:0000259" key="1">
    <source>
        <dbReference type="Pfam" id="PF12728"/>
    </source>
</evidence>
<dbReference type="GO" id="GO:0003677">
    <property type="term" value="F:DNA binding"/>
    <property type="evidence" value="ECO:0007669"/>
    <property type="project" value="InterPro"/>
</dbReference>
<dbReference type="RefSeq" id="WP_200353812.1">
    <property type="nucleotide sequence ID" value="NZ_JAENIL010000003.1"/>
</dbReference>
<feature type="domain" description="Helix-turn-helix" evidence="1">
    <location>
        <begin position="16"/>
        <end position="64"/>
    </location>
</feature>
<gene>
    <name evidence="2" type="ORF">JIN87_01880</name>
</gene>
<sequence length="72" mass="8151">MSTRDNNSQREVRLAYTRTEAARALGVTPITIDRLAKRGLLKPSRATRRPLYSVREIERFLAETSDNGGSFL</sequence>
<evidence type="ECO:0000313" key="3">
    <source>
        <dbReference type="Proteomes" id="UP000617628"/>
    </source>
</evidence>
<dbReference type="Proteomes" id="UP000617628">
    <property type="component" value="Unassembled WGS sequence"/>
</dbReference>
<dbReference type="AlphaFoldDB" id="A0A934RUX6"/>
<dbReference type="GO" id="GO:0006355">
    <property type="term" value="P:regulation of DNA-templated transcription"/>
    <property type="evidence" value="ECO:0007669"/>
    <property type="project" value="InterPro"/>
</dbReference>
<evidence type="ECO:0000313" key="2">
    <source>
        <dbReference type="EMBL" id="MBK1875594.1"/>
    </source>
</evidence>
<reference evidence="2" key="1">
    <citation type="submission" date="2021-01" db="EMBL/GenBank/DDBJ databases">
        <title>Modified the classification status of verrucomicrobia.</title>
        <authorList>
            <person name="Feng X."/>
        </authorList>
    </citation>
    <scope>NUCLEOTIDE SEQUENCE</scope>
    <source>
        <strain evidence="2">KCTC 13126</strain>
    </source>
</reference>
<keyword evidence="3" id="KW-1185">Reference proteome</keyword>
<comment type="caution">
    <text evidence="2">The sequence shown here is derived from an EMBL/GenBank/DDBJ whole genome shotgun (WGS) entry which is preliminary data.</text>
</comment>
<dbReference type="Pfam" id="PF12728">
    <property type="entry name" value="HTH_17"/>
    <property type="match status" value="1"/>
</dbReference>
<protein>
    <submittedName>
        <fullName evidence="2">Helix-turn-helix domain-containing protein</fullName>
    </submittedName>
</protein>
<dbReference type="InterPro" id="IPR009061">
    <property type="entry name" value="DNA-bd_dom_put_sf"/>
</dbReference>
<dbReference type="InterPro" id="IPR041657">
    <property type="entry name" value="HTH_17"/>
</dbReference>
<dbReference type="SUPFAM" id="SSF46955">
    <property type="entry name" value="Putative DNA-binding domain"/>
    <property type="match status" value="1"/>
</dbReference>
<name>A0A934RUX6_9BACT</name>